<dbReference type="InterPro" id="IPR051537">
    <property type="entry name" value="DNA_Adenine_Mtase"/>
</dbReference>
<dbReference type="SUPFAM" id="SSF53335">
    <property type="entry name" value="S-adenosyl-L-methionine-dependent methyltransferases"/>
    <property type="match status" value="1"/>
</dbReference>
<proteinExistence type="predicted"/>
<keyword evidence="3" id="KW-0808">Transferase</keyword>
<evidence type="ECO:0000256" key="4">
    <source>
        <dbReference type="ARBA" id="ARBA00022691"/>
    </source>
</evidence>
<evidence type="ECO:0000256" key="2">
    <source>
        <dbReference type="ARBA" id="ARBA00022603"/>
    </source>
</evidence>
<dbReference type="STRING" id="908337.HMPREF9257_1056"/>
<evidence type="ECO:0000313" key="9">
    <source>
        <dbReference type="Proteomes" id="UP000005990"/>
    </source>
</evidence>
<keyword evidence="5" id="KW-0680">Restriction system</keyword>
<evidence type="ECO:0000259" key="7">
    <source>
        <dbReference type="Pfam" id="PF02384"/>
    </source>
</evidence>
<evidence type="ECO:0000256" key="1">
    <source>
        <dbReference type="ARBA" id="ARBA00011900"/>
    </source>
</evidence>
<dbReference type="Gene3D" id="3.40.50.150">
    <property type="entry name" value="Vaccinia Virus protein VP39"/>
    <property type="match status" value="1"/>
</dbReference>
<dbReference type="GO" id="GO:0008170">
    <property type="term" value="F:N-methyltransferase activity"/>
    <property type="evidence" value="ECO:0007669"/>
    <property type="project" value="InterPro"/>
</dbReference>
<dbReference type="InterPro" id="IPR003356">
    <property type="entry name" value="DNA_methylase_A-5"/>
</dbReference>
<protein>
    <recommendedName>
        <fullName evidence="1">site-specific DNA-methyltransferase (adenine-specific)</fullName>
        <ecNumber evidence="1">2.1.1.72</ecNumber>
    </recommendedName>
</protein>
<feature type="domain" description="DNA methylase adenine-specific" evidence="7">
    <location>
        <begin position="5"/>
        <end position="79"/>
    </location>
</feature>
<gene>
    <name evidence="8" type="ORF">HMPREF9257_1056</name>
</gene>
<keyword evidence="2" id="KW-0489">Methyltransferase</keyword>
<reference evidence="8 9" key="1">
    <citation type="submission" date="2010-10" db="EMBL/GenBank/DDBJ databases">
        <authorList>
            <person name="Durkin A.S."/>
            <person name="Madupu R."/>
            <person name="Torralba M."/>
            <person name="Gillis M."/>
            <person name="Methe B."/>
            <person name="Sutton G."/>
            <person name="Nelson K.E."/>
        </authorList>
    </citation>
    <scope>NUCLEOTIDE SEQUENCE [LARGE SCALE GENOMIC DNA]</scope>
    <source>
        <strain evidence="8 9">ACS-139-V-Col8</strain>
    </source>
</reference>
<dbReference type="PANTHER" id="PTHR42933">
    <property type="entry name" value="SLR6095 PROTEIN"/>
    <property type="match status" value="1"/>
</dbReference>
<dbReference type="GO" id="GO:0009007">
    <property type="term" value="F:site-specific DNA-methyltransferase (adenine-specific) activity"/>
    <property type="evidence" value="ECO:0007669"/>
    <property type="project" value="UniProtKB-EC"/>
</dbReference>
<accession>E4KM70</accession>
<dbReference type="AlphaFoldDB" id="E4KM70"/>
<dbReference type="GO" id="GO:0003677">
    <property type="term" value="F:DNA binding"/>
    <property type="evidence" value="ECO:0007669"/>
    <property type="project" value="InterPro"/>
</dbReference>
<evidence type="ECO:0000256" key="3">
    <source>
        <dbReference type="ARBA" id="ARBA00022679"/>
    </source>
</evidence>
<comment type="catalytic activity">
    <reaction evidence="6">
        <text>a 2'-deoxyadenosine in DNA + S-adenosyl-L-methionine = an N(6)-methyl-2'-deoxyadenosine in DNA + S-adenosyl-L-homocysteine + H(+)</text>
        <dbReference type="Rhea" id="RHEA:15197"/>
        <dbReference type="Rhea" id="RHEA-COMP:12418"/>
        <dbReference type="Rhea" id="RHEA-COMP:12419"/>
        <dbReference type="ChEBI" id="CHEBI:15378"/>
        <dbReference type="ChEBI" id="CHEBI:57856"/>
        <dbReference type="ChEBI" id="CHEBI:59789"/>
        <dbReference type="ChEBI" id="CHEBI:90615"/>
        <dbReference type="ChEBI" id="CHEBI:90616"/>
        <dbReference type="EC" id="2.1.1.72"/>
    </reaction>
</comment>
<dbReference type="EC" id="2.1.1.72" evidence="1"/>
<dbReference type="InterPro" id="IPR029063">
    <property type="entry name" value="SAM-dependent_MTases_sf"/>
</dbReference>
<name>E4KM70_9LACT</name>
<comment type="caution">
    <text evidence="8">The sequence shown here is derived from an EMBL/GenBank/DDBJ whole genome shotgun (WGS) entry which is preliminary data.</text>
</comment>
<evidence type="ECO:0000313" key="8">
    <source>
        <dbReference type="EMBL" id="EFR31976.1"/>
    </source>
</evidence>
<dbReference type="EMBL" id="AENN01000001">
    <property type="protein sequence ID" value="EFR31976.1"/>
    <property type="molecule type" value="Genomic_DNA"/>
</dbReference>
<sequence length="80" mass="9260">MKYPNSVHYHGQELNTTTYNLAKMNLILHSVPTEYMRLSNADTLNKDWPSDEPYTFDAVLMNPPYSAKWSADSTFLDDSR</sequence>
<organism evidence="8 9">
    <name type="scientific">Eremococcus coleocola ACS-139-V-Col8</name>
    <dbReference type="NCBI Taxonomy" id="908337"/>
    <lineage>
        <taxon>Bacteria</taxon>
        <taxon>Bacillati</taxon>
        <taxon>Bacillota</taxon>
        <taxon>Bacilli</taxon>
        <taxon>Lactobacillales</taxon>
        <taxon>Aerococcaceae</taxon>
        <taxon>Eremococcus</taxon>
    </lineage>
</organism>
<evidence type="ECO:0000256" key="5">
    <source>
        <dbReference type="ARBA" id="ARBA00022747"/>
    </source>
</evidence>
<dbReference type="GO" id="GO:0032259">
    <property type="term" value="P:methylation"/>
    <property type="evidence" value="ECO:0007669"/>
    <property type="project" value="UniProtKB-KW"/>
</dbReference>
<keyword evidence="4" id="KW-0949">S-adenosyl-L-methionine</keyword>
<evidence type="ECO:0000256" key="6">
    <source>
        <dbReference type="ARBA" id="ARBA00047942"/>
    </source>
</evidence>
<dbReference type="Proteomes" id="UP000005990">
    <property type="component" value="Unassembled WGS sequence"/>
</dbReference>
<dbReference type="PANTHER" id="PTHR42933:SF1">
    <property type="entry name" value="SITE-SPECIFIC DNA-METHYLTRANSFERASE (ADENINE-SPECIFIC)"/>
    <property type="match status" value="1"/>
</dbReference>
<dbReference type="PROSITE" id="PS00092">
    <property type="entry name" value="N6_MTASE"/>
    <property type="match status" value="1"/>
</dbReference>
<dbReference type="eggNOG" id="COG0286">
    <property type="taxonomic scope" value="Bacteria"/>
</dbReference>
<dbReference type="InterPro" id="IPR002052">
    <property type="entry name" value="DNA_methylase_N6_adenine_CS"/>
</dbReference>
<keyword evidence="9" id="KW-1185">Reference proteome</keyword>
<dbReference type="Pfam" id="PF02384">
    <property type="entry name" value="N6_Mtase"/>
    <property type="match status" value="1"/>
</dbReference>
<dbReference type="GO" id="GO:0009307">
    <property type="term" value="P:DNA restriction-modification system"/>
    <property type="evidence" value="ECO:0007669"/>
    <property type="project" value="UniProtKB-KW"/>
</dbReference>